<protein>
    <submittedName>
        <fullName evidence="11">Methyl-accepting chemotaxis protein</fullName>
    </submittedName>
</protein>
<dbReference type="PANTHER" id="PTHR32089">
    <property type="entry name" value="METHYL-ACCEPTING CHEMOTAXIS PROTEIN MCPB"/>
    <property type="match status" value="1"/>
</dbReference>
<dbReference type="RefSeq" id="WP_173731545.1">
    <property type="nucleotide sequence ID" value="NZ_JABTTE010000015.1"/>
</dbReference>
<dbReference type="Pfam" id="PF00015">
    <property type="entry name" value="MCPsignal"/>
    <property type="match status" value="1"/>
</dbReference>
<dbReference type="InterPro" id="IPR024478">
    <property type="entry name" value="HlyB_4HB_MCP"/>
</dbReference>
<keyword evidence="12" id="KW-1185">Reference proteome</keyword>
<dbReference type="PROSITE" id="PS50885">
    <property type="entry name" value="HAMP"/>
    <property type="match status" value="1"/>
</dbReference>
<feature type="transmembrane region" description="Helical" evidence="8">
    <location>
        <begin position="196"/>
        <end position="215"/>
    </location>
</feature>
<organism evidence="11 12">
    <name type="scientific">Calidifontibacillus erzurumensis</name>
    <dbReference type="NCBI Taxonomy" id="2741433"/>
    <lineage>
        <taxon>Bacteria</taxon>
        <taxon>Bacillati</taxon>
        <taxon>Bacillota</taxon>
        <taxon>Bacilli</taxon>
        <taxon>Bacillales</taxon>
        <taxon>Bacillaceae</taxon>
        <taxon>Calidifontibacillus/Schinkia group</taxon>
        <taxon>Calidifontibacillus</taxon>
    </lineage>
</organism>
<comment type="subcellular location">
    <subcellularLocation>
        <location evidence="1">Cell membrane</location>
    </subcellularLocation>
</comment>
<name>A0A8J8GES8_9BACI</name>
<dbReference type="InterPro" id="IPR003660">
    <property type="entry name" value="HAMP_dom"/>
</dbReference>
<dbReference type="FunFam" id="1.10.287.950:FF:000001">
    <property type="entry name" value="Methyl-accepting chemotaxis sensory transducer"/>
    <property type="match status" value="1"/>
</dbReference>
<feature type="coiled-coil region" evidence="7">
    <location>
        <begin position="433"/>
        <end position="467"/>
    </location>
</feature>
<evidence type="ECO:0000256" key="7">
    <source>
        <dbReference type="SAM" id="Coils"/>
    </source>
</evidence>
<feature type="domain" description="HAMP" evidence="10">
    <location>
        <begin position="217"/>
        <end position="270"/>
    </location>
</feature>
<feature type="coiled-coil region" evidence="7">
    <location>
        <begin position="82"/>
        <end position="109"/>
    </location>
</feature>
<dbReference type="GO" id="GO:0006935">
    <property type="term" value="P:chemotaxis"/>
    <property type="evidence" value="ECO:0007669"/>
    <property type="project" value="UniProtKB-ARBA"/>
</dbReference>
<dbReference type="PANTHER" id="PTHR32089:SF112">
    <property type="entry name" value="LYSOZYME-LIKE PROTEIN-RELATED"/>
    <property type="match status" value="1"/>
</dbReference>
<dbReference type="GO" id="GO:0007165">
    <property type="term" value="P:signal transduction"/>
    <property type="evidence" value="ECO:0007669"/>
    <property type="project" value="UniProtKB-KW"/>
</dbReference>
<dbReference type="PROSITE" id="PS50111">
    <property type="entry name" value="CHEMOTAXIS_TRANSDUC_2"/>
    <property type="match status" value="1"/>
</dbReference>
<evidence type="ECO:0000256" key="3">
    <source>
        <dbReference type="ARBA" id="ARBA00023136"/>
    </source>
</evidence>
<evidence type="ECO:0000256" key="8">
    <source>
        <dbReference type="SAM" id="Phobius"/>
    </source>
</evidence>
<evidence type="ECO:0000259" key="9">
    <source>
        <dbReference type="PROSITE" id="PS50111"/>
    </source>
</evidence>
<dbReference type="SUPFAM" id="SSF58104">
    <property type="entry name" value="Methyl-accepting chemotaxis protein (MCP) signaling domain"/>
    <property type="match status" value="1"/>
</dbReference>
<dbReference type="Pfam" id="PF12729">
    <property type="entry name" value="4HB_MCP_1"/>
    <property type="match status" value="1"/>
</dbReference>
<dbReference type="Gene3D" id="6.10.340.10">
    <property type="match status" value="1"/>
</dbReference>
<gene>
    <name evidence="11" type="ORF">HR057_11290</name>
</gene>
<evidence type="ECO:0000256" key="1">
    <source>
        <dbReference type="ARBA" id="ARBA00004236"/>
    </source>
</evidence>
<evidence type="ECO:0000256" key="6">
    <source>
        <dbReference type="PROSITE-ProRule" id="PRU00284"/>
    </source>
</evidence>
<dbReference type="AlphaFoldDB" id="A0A8J8GES8"/>
<evidence type="ECO:0000259" key="10">
    <source>
        <dbReference type="PROSITE" id="PS50885"/>
    </source>
</evidence>
<sequence length="575" mass="63273">MKWPVGRKLYTGFILLQLMIIGTGFIGVKGMDNLNNEMKEITTSWMPGVESINKIRYFTEHLLTLEFKYLINADDEISQKLLSEMEKTIANIENELNNYEKTIILKEDRGHFEILKKELQEYKSIHNNFLLMGKQIDIYNRDTNINEEEITATINAADKAFQEIQAQLNTLVAFKHEGALNSVSEGDHTYNAGRNLMLIVIVSAILFGIIVAYVLTQMIKKPLEKINANVKEIATGNLMNDSIQVKNRDELGVLAKEVTTMTKNLSHLVRQVGYHAQHVAAATEQVNANAEQTAKAAKQISSFIQEVSAGSEFQVKGAEEGATAVEEMAIGIQRIAEAASSVADSTADVSQKTNDGNEVIQNVVQQMATIRESVNDSSVVIQKLGERSQEIGKIIEVITGIADQTNLLALNAAIESARAGEHGRGFAVVADEVRKLAEQSRNSANQIAKLIEEIQEQTRLAVEQMAKGTEEVERGTTVVQNAGDMFSAISKAISDVSIQIEEVSSISEQLSAGSQEVTATIEELAQIARESSKKYKEIAASSDETLNSIEEITSATTSLSEMAQTLQKEINKFKV</sequence>
<keyword evidence="2" id="KW-1003">Cell membrane</keyword>
<keyword evidence="7" id="KW-0175">Coiled coil</keyword>
<evidence type="ECO:0000256" key="2">
    <source>
        <dbReference type="ARBA" id="ARBA00022475"/>
    </source>
</evidence>
<evidence type="ECO:0000256" key="5">
    <source>
        <dbReference type="ARBA" id="ARBA00029447"/>
    </source>
</evidence>
<dbReference type="Gene3D" id="1.10.287.950">
    <property type="entry name" value="Methyl-accepting chemotaxis protein"/>
    <property type="match status" value="1"/>
</dbReference>
<keyword evidence="8" id="KW-1133">Transmembrane helix</keyword>
<feature type="transmembrane region" description="Helical" evidence="8">
    <location>
        <begin position="9"/>
        <end position="28"/>
    </location>
</feature>
<evidence type="ECO:0000313" key="11">
    <source>
        <dbReference type="EMBL" id="NSL52337.1"/>
    </source>
</evidence>
<keyword evidence="8" id="KW-0812">Transmembrane</keyword>
<dbReference type="EMBL" id="JABTTE010000015">
    <property type="protein sequence ID" value="NSL52337.1"/>
    <property type="molecule type" value="Genomic_DNA"/>
</dbReference>
<evidence type="ECO:0000313" key="12">
    <source>
        <dbReference type="Proteomes" id="UP000625804"/>
    </source>
</evidence>
<reference evidence="11" key="1">
    <citation type="submission" date="2020-06" db="EMBL/GenBank/DDBJ databases">
        <title>A novel thermopfilic bacterium from Erzurum, Turkey.</title>
        <authorList>
            <person name="Adiguzel A."/>
            <person name="Ay H."/>
            <person name="Baltaci M.O."/>
        </authorList>
    </citation>
    <scope>NUCLEOTIDE SEQUENCE</scope>
    <source>
        <strain evidence="11">P2</strain>
    </source>
</reference>
<dbReference type="InterPro" id="IPR004089">
    <property type="entry name" value="MCPsignal_dom"/>
</dbReference>
<feature type="domain" description="Methyl-accepting transducer" evidence="9">
    <location>
        <begin position="289"/>
        <end position="525"/>
    </location>
</feature>
<dbReference type="GO" id="GO:0005886">
    <property type="term" value="C:plasma membrane"/>
    <property type="evidence" value="ECO:0007669"/>
    <property type="project" value="UniProtKB-SubCell"/>
</dbReference>
<dbReference type="CDD" id="cd11386">
    <property type="entry name" value="MCP_signal"/>
    <property type="match status" value="1"/>
</dbReference>
<accession>A0A8J8GES8</accession>
<evidence type="ECO:0000256" key="4">
    <source>
        <dbReference type="ARBA" id="ARBA00023224"/>
    </source>
</evidence>
<dbReference type="Proteomes" id="UP000625804">
    <property type="component" value="Unassembled WGS sequence"/>
</dbReference>
<comment type="caution">
    <text evidence="11">The sequence shown here is derived from an EMBL/GenBank/DDBJ whole genome shotgun (WGS) entry which is preliminary data.</text>
</comment>
<dbReference type="CDD" id="cd06225">
    <property type="entry name" value="HAMP"/>
    <property type="match status" value="1"/>
</dbReference>
<proteinExistence type="inferred from homology"/>
<keyword evidence="3 8" id="KW-0472">Membrane</keyword>
<comment type="similarity">
    <text evidence="5">Belongs to the methyl-accepting chemotaxis (MCP) protein family.</text>
</comment>
<keyword evidence="4 6" id="KW-0807">Transducer</keyword>
<dbReference type="Pfam" id="PF00672">
    <property type="entry name" value="HAMP"/>
    <property type="match status" value="1"/>
</dbReference>
<dbReference type="SMART" id="SM00283">
    <property type="entry name" value="MA"/>
    <property type="match status" value="1"/>
</dbReference>